<dbReference type="InterPro" id="IPR002401">
    <property type="entry name" value="Cyt_P450_E_grp-I"/>
</dbReference>
<dbReference type="GO" id="GO:0005789">
    <property type="term" value="C:endoplasmic reticulum membrane"/>
    <property type="evidence" value="ECO:0007669"/>
    <property type="project" value="UniProtKB-SubCell"/>
</dbReference>
<dbReference type="GO" id="GO:0005506">
    <property type="term" value="F:iron ion binding"/>
    <property type="evidence" value="ECO:0007669"/>
    <property type="project" value="InterPro"/>
</dbReference>
<dbReference type="EMBL" id="JAFNEN010000181">
    <property type="protein sequence ID" value="KAG8190527.1"/>
    <property type="molecule type" value="Genomic_DNA"/>
</dbReference>
<dbReference type="GO" id="GO:0020037">
    <property type="term" value="F:heme binding"/>
    <property type="evidence" value="ECO:0007669"/>
    <property type="project" value="InterPro"/>
</dbReference>
<comment type="subcellular location">
    <subcellularLocation>
        <location evidence="4">Endoplasmic reticulum membrane</location>
        <topology evidence="4">Peripheral membrane protein</topology>
    </subcellularLocation>
    <subcellularLocation>
        <location evidence="3">Microsome membrane</location>
        <topology evidence="3">Peripheral membrane protein</topology>
    </subcellularLocation>
</comment>
<keyword evidence="11 14" id="KW-0408">Iron</keyword>
<dbReference type="GO" id="GO:0006805">
    <property type="term" value="P:xenobiotic metabolic process"/>
    <property type="evidence" value="ECO:0007669"/>
    <property type="project" value="TreeGrafter"/>
</dbReference>
<keyword evidence="10 15" id="KW-0560">Oxidoreductase</keyword>
<evidence type="ECO:0000256" key="4">
    <source>
        <dbReference type="ARBA" id="ARBA00004406"/>
    </source>
</evidence>
<evidence type="ECO:0000256" key="9">
    <source>
        <dbReference type="ARBA" id="ARBA00022848"/>
    </source>
</evidence>
<comment type="function">
    <text evidence="2">May be involved in the metabolism of insect hormones and in the breakdown of synthetic insecticides.</text>
</comment>
<keyword evidence="17" id="KW-1185">Reference proteome</keyword>
<keyword evidence="12 15" id="KW-0503">Monooxygenase</keyword>
<comment type="cofactor">
    <cofactor evidence="1 14">
        <name>heme</name>
        <dbReference type="ChEBI" id="CHEBI:30413"/>
    </cofactor>
</comment>
<proteinExistence type="inferred from homology"/>
<dbReference type="FunFam" id="1.10.630.10:FF:000238">
    <property type="entry name" value="Cytochrome P450 2A6"/>
    <property type="match status" value="1"/>
</dbReference>
<dbReference type="GO" id="GO:0016712">
    <property type="term" value="F:oxidoreductase activity, acting on paired donors, with incorporation or reduction of molecular oxygen, reduced flavin or flavoprotein as one donor, and incorporation of one atom of oxygen"/>
    <property type="evidence" value="ECO:0007669"/>
    <property type="project" value="TreeGrafter"/>
</dbReference>
<dbReference type="PANTHER" id="PTHR24300">
    <property type="entry name" value="CYTOCHROME P450 508A4-RELATED"/>
    <property type="match status" value="1"/>
</dbReference>
<sequence length="447" mass="51591">MTKKPYVKLAELRQKYGPIYSIQLGSRRIVVLCDYSIIKDAFARDEFMGRPPGPLPFELTEETIRTGAINDLAWKEQKRFALHRLRDLGFGKTRMEGHLKEEVEELLQRMIESSKSPIRMSDLLASSMSNNISSFMFGKRMAFSDPKRQKLDQLFGNIGKLSGSLSLQIFFPWMTPIIKFFNIGNIKKLSQSFAELKEYINMEIKEHEKTLDPNNIRDFADGYIIEIQKRGTEPNPSFTNDVLCDVAGAFYGAGSETIRIAIDWLLLLCATFPEIQKKVHQEIDTVLGAERFPSYEDRLNMPYTEACIFEMMRWRTPLPLNFLRYTLKDTELQGFFIPKHTTVLAVPYTIDQDEKLWGKDLDVYKPERFLSKDGKKVVKPEYFIPFSIGKRSCPGKSLADIEVFIYFTAILQKFEFSLPPGKKANFEADLGIGLQPRRQPLCLKLRH</sequence>
<evidence type="ECO:0000256" key="6">
    <source>
        <dbReference type="ARBA" id="ARBA00022617"/>
    </source>
</evidence>
<evidence type="ECO:0000256" key="14">
    <source>
        <dbReference type="PIRSR" id="PIRSR602401-1"/>
    </source>
</evidence>
<evidence type="ECO:0000256" key="2">
    <source>
        <dbReference type="ARBA" id="ARBA00003690"/>
    </source>
</evidence>
<keyword evidence="6 14" id="KW-0349">Heme</keyword>
<keyword evidence="7 14" id="KW-0479">Metal-binding</keyword>
<dbReference type="PROSITE" id="PS00086">
    <property type="entry name" value="CYTOCHROME_P450"/>
    <property type="match status" value="1"/>
</dbReference>
<dbReference type="GO" id="GO:0006082">
    <property type="term" value="P:organic acid metabolic process"/>
    <property type="evidence" value="ECO:0007669"/>
    <property type="project" value="TreeGrafter"/>
</dbReference>
<gene>
    <name evidence="16" type="ORF">JTE90_004102</name>
</gene>
<protein>
    <recommendedName>
        <fullName evidence="18">Cytochrome P450</fullName>
    </recommendedName>
</protein>
<organism evidence="16 17">
    <name type="scientific">Oedothorax gibbosus</name>
    <dbReference type="NCBI Taxonomy" id="931172"/>
    <lineage>
        <taxon>Eukaryota</taxon>
        <taxon>Metazoa</taxon>
        <taxon>Ecdysozoa</taxon>
        <taxon>Arthropoda</taxon>
        <taxon>Chelicerata</taxon>
        <taxon>Arachnida</taxon>
        <taxon>Araneae</taxon>
        <taxon>Araneomorphae</taxon>
        <taxon>Entelegynae</taxon>
        <taxon>Araneoidea</taxon>
        <taxon>Linyphiidae</taxon>
        <taxon>Erigoninae</taxon>
        <taxon>Oedothorax</taxon>
    </lineage>
</organism>
<evidence type="ECO:0000256" key="11">
    <source>
        <dbReference type="ARBA" id="ARBA00023004"/>
    </source>
</evidence>
<evidence type="ECO:0000256" key="1">
    <source>
        <dbReference type="ARBA" id="ARBA00001971"/>
    </source>
</evidence>
<dbReference type="InterPro" id="IPR017972">
    <property type="entry name" value="Cyt_P450_CS"/>
</dbReference>
<dbReference type="PRINTS" id="PR00385">
    <property type="entry name" value="P450"/>
</dbReference>
<evidence type="ECO:0000256" key="15">
    <source>
        <dbReference type="RuleBase" id="RU000461"/>
    </source>
</evidence>
<keyword evidence="8" id="KW-0256">Endoplasmic reticulum</keyword>
<evidence type="ECO:0000313" key="17">
    <source>
        <dbReference type="Proteomes" id="UP000827092"/>
    </source>
</evidence>
<evidence type="ECO:0000256" key="13">
    <source>
        <dbReference type="ARBA" id="ARBA00023136"/>
    </source>
</evidence>
<evidence type="ECO:0000256" key="7">
    <source>
        <dbReference type="ARBA" id="ARBA00022723"/>
    </source>
</evidence>
<comment type="similarity">
    <text evidence="5 15">Belongs to the cytochrome P450 family.</text>
</comment>
<evidence type="ECO:0000256" key="5">
    <source>
        <dbReference type="ARBA" id="ARBA00010617"/>
    </source>
</evidence>
<accession>A0AAV6V188</accession>
<dbReference type="PANTHER" id="PTHR24300:SF375">
    <property type="entry name" value="CYTOCHROME P450 FAMILY"/>
    <property type="match status" value="1"/>
</dbReference>
<dbReference type="SUPFAM" id="SSF48264">
    <property type="entry name" value="Cytochrome P450"/>
    <property type="match status" value="1"/>
</dbReference>
<evidence type="ECO:0000256" key="3">
    <source>
        <dbReference type="ARBA" id="ARBA00004174"/>
    </source>
</evidence>
<name>A0AAV6V188_9ARAC</name>
<evidence type="ECO:0000256" key="12">
    <source>
        <dbReference type="ARBA" id="ARBA00023033"/>
    </source>
</evidence>
<evidence type="ECO:0008006" key="18">
    <source>
        <dbReference type="Google" id="ProtNLM"/>
    </source>
</evidence>
<dbReference type="Gene3D" id="1.10.630.10">
    <property type="entry name" value="Cytochrome P450"/>
    <property type="match status" value="1"/>
</dbReference>
<dbReference type="InterPro" id="IPR050182">
    <property type="entry name" value="Cytochrome_P450_fam2"/>
</dbReference>
<comment type="caution">
    <text evidence="16">The sequence shown here is derived from an EMBL/GenBank/DDBJ whole genome shotgun (WGS) entry which is preliminary data.</text>
</comment>
<feature type="binding site" description="axial binding residue" evidence="14">
    <location>
        <position position="393"/>
    </location>
    <ligand>
        <name>heme</name>
        <dbReference type="ChEBI" id="CHEBI:30413"/>
    </ligand>
    <ligandPart>
        <name>Fe</name>
        <dbReference type="ChEBI" id="CHEBI:18248"/>
    </ligandPart>
</feature>
<evidence type="ECO:0000256" key="8">
    <source>
        <dbReference type="ARBA" id="ARBA00022824"/>
    </source>
</evidence>
<dbReference type="InterPro" id="IPR001128">
    <property type="entry name" value="Cyt_P450"/>
</dbReference>
<keyword evidence="13" id="KW-0472">Membrane</keyword>
<dbReference type="PRINTS" id="PR00463">
    <property type="entry name" value="EP450I"/>
</dbReference>
<dbReference type="Proteomes" id="UP000827092">
    <property type="component" value="Unassembled WGS sequence"/>
</dbReference>
<dbReference type="InterPro" id="IPR036396">
    <property type="entry name" value="Cyt_P450_sf"/>
</dbReference>
<dbReference type="Pfam" id="PF00067">
    <property type="entry name" value="p450"/>
    <property type="match status" value="1"/>
</dbReference>
<evidence type="ECO:0000256" key="10">
    <source>
        <dbReference type="ARBA" id="ARBA00023002"/>
    </source>
</evidence>
<evidence type="ECO:0000313" key="16">
    <source>
        <dbReference type="EMBL" id="KAG8190527.1"/>
    </source>
</evidence>
<keyword evidence="9" id="KW-0492">Microsome</keyword>
<dbReference type="AlphaFoldDB" id="A0AAV6V188"/>
<reference evidence="16 17" key="1">
    <citation type="journal article" date="2022" name="Nat. Ecol. Evol.">
        <title>A masculinizing supergene underlies an exaggerated male reproductive morph in a spider.</title>
        <authorList>
            <person name="Hendrickx F."/>
            <person name="De Corte Z."/>
            <person name="Sonet G."/>
            <person name="Van Belleghem S.M."/>
            <person name="Kostlbacher S."/>
            <person name="Vangestel C."/>
        </authorList>
    </citation>
    <scope>NUCLEOTIDE SEQUENCE [LARGE SCALE GENOMIC DNA]</scope>
    <source>
        <strain evidence="16">W744_W776</strain>
    </source>
</reference>